<evidence type="ECO:0000256" key="2">
    <source>
        <dbReference type="ARBA" id="ARBA00023004"/>
    </source>
</evidence>
<dbReference type="InterPro" id="IPR053135">
    <property type="entry name" value="AKR2_Oxidoreductase"/>
</dbReference>
<dbReference type="GO" id="GO:0046872">
    <property type="term" value="F:metal ion binding"/>
    <property type="evidence" value="ECO:0007669"/>
    <property type="project" value="UniProtKB-KW"/>
</dbReference>
<dbReference type="GO" id="GO:0051536">
    <property type="term" value="F:iron-sulfur cluster binding"/>
    <property type="evidence" value="ECO:0007669"/>
    <property type="project" value="UniProtKB-KW"/>
</dbReference>
<dbReference type="EC" id="1.1.1.-" evidence="5"/>
<evidence type="ECO:0000313" key="5">
    <source>
        <dbReference type="EMBL" id="SUO04778.1"/>
    </source>
</evidence>
<reference evidence="5 6" key="1">
    <citation type="submission" date="2018-06" db="EMBL/GenBank/DDBJ databases">
        <authorList>
            <consortium name="Pathogen Informatics"/>
            <person name="Doyle S."/>
        </authorList>
    </citation>
    <scope>NUCLEOTIDE SEQUENCE [LARGE SCALE GENOMIC DNA]</scope>
    <source>
        <strain evidence="5 6">NCTC11087</strain>
    </source>
</reference>
<dbReference type="EC" id="1.1.-.-" evidence="5"/>
<accession>A0A380LLN7</accession>
<dbReference type="InterPro" id="IPR036812">
    <property type="entry name" value="NAD(P)_OxRdtase_dom_sf"/>
</dbReference>
<dbReference type="SUPFAM" id="SSF46548">
    <property type="entry name" value="alpha-helical ferredoxin"/>
    <property type="match status" value="1"/>
</dbReference>
<dbReference type="InterPro" id="IPR017896">
    <property type="entry name" value="4Fe4S_Fe-S-bd"/>
</dbReference>
<keyword evidence="1" id="KW-0479">Metal-binding</keyword>
<evidence type="ECO:0000313" key="6">
    <source>
        <dbReference type="Proteomes" id="UP000255523"/>
    </source>
</evidence>
<evidence type="ECO:0000259" key="4">
    <source>
        <dbReference type="PROSITE" id="PS51379"/>
    </source>
</evidence>
<keyword evidence="6" id="KW-1185">Reference proteome</keyword>
<dbReference type="PANTHER" id="PTHR43312:SF1">
    <property type="entry name" value="NADP-DEPENDENT OXIDOREDUCTASE DOMAIN-CONTAINING PROTEIN"/>
    <property type="match status" value="1"/>
</dbReference>
<dbReference type="Pfam" id="PF00248">
    <property type="entry name" value="Aldo_ket_red"/>
    <property type="match status" value="1"/>
</dbReference>
<dbReference type="SUPFAM" id="SSF51430">
    <property type="entry name" value="NAD(P)-linked oxidoreductase"/>
    <property type="match status" value="1"/>
</dbReference>
<dbReference type="CDD" id="cd19100">
    <property type="entry name" value="AKR_unchar"/>
    <property type="match status" value="1"/>
</dbReference>
<keyword evidence="5" id="KW-0560">Oxidoreductase</keyword>
<gene>
    <name evidence="5" type="primary">iolS_3</name>
    <name evidence="5" type="ORF">NCTC11087_01705</name>
</gene>
<keyword evidence="2" id="KW-0408">Iron</keyword>
<dbReference type="EMBL" id="UHFX01000003">
    <property type="protein sequence ID" value="SUO04778.1"/>
    <property type="molecule type" value="Genomic_DNA"/>
</dbReference>
<dbReference type="Proteomes" id="UP000255523">
    <property type="component" value="Unassembled WGS sequence"/>
</dbReference>
<proteinExistence type="predicted"/>
<protein>
    <submittedName>
        <fullName evidence="5">Aldo/keto reductase</fullName>
        <ecNumber evidence="5">1.1.-.-</ecNumber>
        <ecNumber evidence="5">1.1.1.-</ecNumber>
    </submittedName>
</protein>
<organism evidence="5 6">
    <name type="scientific">Faecalicoccus pleomorphus</name>
    <dbReference type="NCBI Taxonomy" id="1323"/>
    <lineage>
        <taxon>Bacteria</taxon>
        <taxon>Bacillati</taxon>
        <taxon>Bacillota</taxon>
        <taxon>Erysipelotrichia</taxon>
        <taxon>Erysipelotrichales</taxon>
        <taxon>Erysipelotrichaceae</taxon>
        <taxon>Faecalicoccus</taxon>
    </lineage>
</organism>
<sequence length="364" mass="41213">MEYRINQRTKDKISMIGLGTGPLFEAGEEEAMQLLETAYQKGINYVDLATAGGKTFSYLGKAYSSVRDQMLYQIHFGADYKTGEYSWTTNLDTVKEQIDWQLKELKTNYIDYGFIHCLDEQSDWIAYQRNGVLDYLLKMKKQGVVHHIGLSSHTPKLAKEIIETGLVDQLMFSINPGYDMQYGEFANGSTSERMELYRLCEAKGIGISVMKPFSAGQLLNAKTSPFKKELSIYQCIQYALDKPGVLTVLPGIGNIKDLEEILHFFDVDPSFRDYSILGELSPEKTTGTCVYCNHCQPCPAGLNIGLINKYYDLAKIGDPMAKEHYLNLDKKASDCIACGHCDQRCPFHVKQSQRMKEIASYFNE</sequence>
<dbReference type="OrthoDB" id="9773828at2"/>
<keyword evidence="3" id="KW-0411">Iron-sulfur</keyword>
<dbReference type="Gene3D" id="3.20.20.100">
    <property type="entry name" value="NADP-dependent oxidoreductase domain"/>
    <property type="match status" value="1"/>
</dbReference>
<dbReference type="PANTHER" id="PTHR43312">
    <property type="entry name" value="D-THREO-ALDOSE 1-DEHYDROGENASE"/>
    <property type="match status" value="1"/>
</dbReference>
<dbReference type="PROSITE" id="PS51379">
    <property type="entry name" value="4FE4S_FER_2"/>
    <property type="match status" value="1"/>
</dbReference>
<dbReference type="InterPro" id="IPR017900">
    <property type="entry name" value="4Fe4S_Fe_S_CS"/>
</dbReference>
<dbReference type="InterPro" id="IPR023210">
    <property type="entry name" value="NADP_OxRdtase_dom"/>
</dbReference>
<dbReference type="AlphaFoldDB" id="A0A380LLN7"/>
<evidence type="ECO:0000256" key="1">
    <source>
        <dbReference type="ARBA" id="ARBA00022723"/>
    </source>
</evidence>
<evidence type="ECO:0000256" key="3">
    <source>
        <dbReference type="ARBA" id="ARBA00023014"/>
    </source>
</evidence>
<name>A0A380LLN7_9FIRM</name>
<feature type="domain" description="4Fe-4S ferredoxin-type" evidence="4">
    <location>
        <begin position="324"/>
        <end position="355"/>
    </location>
</feature>
<dbReference type="Pfam" id="PF13183">
    <property type="entry name" value="Fer4_8"/>
    <property type="match status" value="1"/>
</dbReference>
<dbReference type="GO" id="GO:0016491">
    <property type="term" value="F:oxidoreductase activity"/>
    <property type="evidence" value="ECO:0007669"/>
    <property type="project" value="UniProtKB-KW"/>
</dbReference>
<dbReference type="PROSITE" id="PS00198">
    <property type="entry name" value="4FE4S_FER_1"/>
    <property type="match status" value="1"/>
</dbReference>